<name>Q9T0Y6_9CAUD</name>
<reference evidence="1 2" key="5">
    <citation type="journal article" date="2000" name="Virology">
        <title>Characterization of the DNA replication module of bacteriophage A2 and use of its origin of replication as a defense against infection during milk fermentation by Lactobacillus casei.</title>
        <authorList>
            <person name="Moscoso M."/>
            <person name="Suarez J.E."/>
        </authorList>
    </citation>
    <scope>NUCLEOTIDE SEQUENCE [LARGE SCALE GENOMIC DNA]</scope>
</reference>
<accession>Q9T0Y6</accession>
<reference evidence="1 2" key="6">
    <citation type="journal article" date="2002" name="J. Bacteriol.">
        <title>The dilemma of phage taxonomy illustrated by comparative genomics of Sfi21-like Siphoviridae in lactic acid bacteria.</title>
        <authorList>
            <person name="Proux C."/>
            <person name="van Sinderen D."/>
            <person name="Suarez J."/>
            <person name="Garcia P."/>
            <person name="Ladero V."/>
            <person name="Fitzgerald G.F."/>
            <person name="Desiere F."/>
            <person name="Brussow H."/>
        </authorList>
    </citation>
    <scope>NUCLEOTIDE SEQUENCE</scope>
</reference>
<organism evidence="1 2">
    <name type="scientific">Lactobacillus phage A2</name>
    <dbReference type="NCBI Taxonomy" id="51369"/>
    <lineage>
        <taxon>Viruses</taxon>
        <taxon>Duplodnaviria</taxon>
        <taxon>Heunggongvirae</taxon>
        <taxon>Uroviricota</taxon>
        <taxon>Caudoviricetes</taxon>
        <taxon>Ashduovirus</taxon>
        <taxon>Ashduovirus A2</taxon>
    </lineage>
</organism>
<dbReference type="KEGG" id="vg:951738"/>
<sequence length="69" mass="8044">MGQLIPKYWPTPWIQSLMQSMTKPKDMHRLFAKSRPILKLTKKNVTVSNHGLKLINLTSVLFHSGWLKQ</sequence>
<reference evidence="1 2" key="2">
    <citation type="journal article" date="1998" name="J. Bacteriol.">
        <title>Identification of the repressor-encoding gene of the Lactobacillus bacteriophage A2.</title>
        <authorList>
            <person name="Ladero V."/>
            <person name="Garcia P."/>
            <person name="Bascaran V."/>
            <person name="Herrero M."/>
            <person name="Alvarez M."/>
            <person name="Suarez J.E."/>
        </authorList>
    </citation>
    <scope>NUCLEOTIDE SEQUENCE [LARGE SCALE GENOMIC DNA]</scope>
</reference>
<evidence type="ECO:0000313" key="1">
    <source>
        <dbReference type="EMBL" id="CAB63667.1"/>
    </source>
</evidence>
<protein>
    <submittedName>
        <fullName evidence="1">Uncharacterized protein</fullName>
    </submittedName>
</protein>
<evidence type="ECO:0000313" key="2">
    <source>
        <dbReference type="Proteomes" id="UP000000879"/>
    </source>
</evidence>
<dbReference type="GeneID" id="951738"/>
<reference evidence="1 2" key="1">
    <citation type="journal article" date="1997" name="Mol. Microbiol.">
        <title>Molecular analysis of the cos region of the Lactobacillus casei bacteriophage A2. Gene product 3, gp3, specifically binds to its downstream cos region.</title>
        <authorList>
            <person name="Garcia P."/>
            <person name="Alonso J.C."/>
            <person name="Suarez J.E."/>
        </authorList>
    </citation>
    <scope>NUCLEOTIDE SEQUENCE [LARGE SCALE GENOMIC DNA]</scope>
</reference>
<dbReference type="Proteomes" id="UP000000879">
    <property type="component" value="Segment"/>
</dbReference>
<proteinExistence type="predicted"/>
<reference evidence="1 2" key="4">
    <citation type="journal article" date="1999" name="J. Virol.">
        <title>Cooperative interaction of CI protein regulates lysogeny of Lactobacillus casei by bacteriophage A2.</title>
        <authorList>
            <person name="Garcia P."/>
            <person name="Ladero V."/>
            <person name="Alonso J.C."/>
            <person name="Suarez J.E."/>
        </authorList>
    </citation>
    <scope>NUCLEOTIDE SEQUENCE [LARGE SCALE GENOMIC DNA]</scope>
</reference>
<dbReference type="RefSeq" id="NP_680512.1">
    <property type="nucleotide sequence ID" value="NC_004112.1"/>
</dbReference>
<reference evidence="1 2" key="3">
    <citation type="journal article" date="1998" name="Virology">
        <title>The site-specific recombination system of the Lactobacillus species bacteriophage A2 integrates in gram-positive and gram-negative bacteria.</title>
        <authorList>
            <person name="Alvarez M.A."/>
            <person name="Herrero M."/>
            <person name="Suarez J.E."/>
        </authorList>
    </citation>
    <scope>NUCLEOTIDE SEQUENCE [LARGE SCALE GENOMIC DNA]</scope>
</reference>
<keyword evidence="2" id="KW-1185">Reference proteome</keyword>
<dbReference type="EMBL" id="AJ251789">
    <property type="protein sequence ID" value="CAB63667.1"/>
    <property type="molecule type" value="Genomic_DNA"/>
</dbReference>